<dbReference type="EMBL" id="LRBV02000003">
    <property type="status" value="NOT_ANNOTATED_CDS"/>
    <property type="molecule type" value="Genomic_DNA"/>
</dbReference>
<comment type="similarity">
    <text evidence="2">Belongs to the plant self-incompatibility (S1) protein family.</text>
</comment>
<protein>
    <recommendedName>
        <fullName evidence="9">S-protein homolog</fullName>
    </recommendedName>
</protein>
<name>A0A7N2LAR6_QUELO</name>
<keyword evidence="5 6" id="KW-0732">Signal</keyword>
<keyword evidence="4" id="KW-0964">Secreted</keyword>
<evidence type="ECO:0000256" key="1">
    <source>
        <dbReference type="ARBA" id="ARBA00004613"/>
    </source>
</evidence>
<evidence type="ECO:0000256" key="2">
    <source>
        <dbReference type="ARBA" id="ARBA00005581"/>
    </source>
</evidence>
<organism evidence="7 8">
    <name type="scientific">Quercus lobata</name>
    <name type="common">Valley oak</name>
    <dbReference type="NCBI Taxonomy" id="97700"/>
    <lineage>
        <taxon>Eukaryota</taxon>
        <taxon>Viridiplantae</taxon>
        <taxon>Streptophyta</taxon>
        <taxon>Embryophyta</taxon>
        <taxon>Tracheophyta</taxon>
        <taxon>Spermatophyta</taxon>
        <taxon>Magnoliopsida</taxon>
        <taxon>eudicotyledons</taxon>
        <taxon>Gunneridae</taxon>
        <taxon>Pentapetalae</taxon>
        <taxon>rosids</taxon>
        <taxon>fabids</taxon>
        <taxon>Fagales</taxon>
        <taxon>Fagaceae</taxon>
        <taxon>Quercus</taxon>
    </lineage>
</organism>
<dbReference type="InterPro" id="IPR010264">
    <property type="entry name" value="Self-incomp_S1"/>
</dbReference>
<dbReference type="OMA" id="HCIWSAR"/>
<dbReference type="Pfam" id="PF05938">
    <property type="entry name" value="Self-incomp_S1"/>
    <property type="match status" value="1"/>
</dbReference>
<proteinExistence type="inferred from homology"/>
<evidence type="ECO:0000256" key="4">
    <source>
        <dbReference type="ARBA" id="ARBA00022525"/>
    </source>
</evidence>
<keyword evidence="3" id="KW-0713">Self-incompatibility</keyword>
<feature type="chain" id="PRO_5043803533" description="S-protein homolog" evidence="6">
    <location>
        <begin position="26"/>
        <end position="139"/>
    </location>
</feature>
<evidence type="ECO:0000313" key="7">
    <source>
        <dbReference type="EnsemblPlants" id="QL03p057604:mrna:CDS:1"/>
    </source>
</evidence>
<dbReference type="InParanoid" id="A0A7N2LAR6"/>
<accession>A0A7N2LAR6</accession>
<dbReference type="Gramene" id="QL03p057604:mrna">
    <property type="protein sequence ID" value="QL03p057604:mrna:CDS:1"/>
    <property type="gene ID" value="QL03p057604"/>
</dbReference>
<evidence type="ECO:0000256" key="5">
    <source>
        <dbReference type="ARBA" id="ARBA00022729"/>
    </source>
</evidence>
<reference evidence="7 8" key="1">
    <citation type="journal article" date="2016" name="G3 (Bethesda)">
        <title>First Draft Assembly and Annotation of the Genome of a California Endemic Oak Quercus lobata Nee (Fagaceae).</title>
        <authorList>
            <person name="Sork V.L."/>
            <person name="Fitz-Gibbon S.T."/>
            <person name="Puiu D."/>
            <person name="Crepeau M."/>
            <person name="Gugger P.F."/>
            <person name="Sherman R."/>
            <person name="Stevens K."/>
            <person name="Langley C.H."/>
            <person name="Pellegrini M."/>
            <person name="Salzberg S.L."/>
        </authorList>
    </citation>
    <scope>NUCLEOTIDE SEQUENCE [LARGE SCALE GENOMIC DNA]</scope>
    <source>
        <strain evidence="7 8">cv. SW786</strain>
    </source>
</reference>
<evidence type="ECO:0000256" key="3">
    <source>
        <dbReference type="ARBA" id="ARBA00022471"/>
    </source>
</evidence>
<keyword evidence="8" id="KW-1185">Reference proteome</keyword>
<evidence type="ECO:0000313" key="8">
    <source>
        <dbReference type="Proteomes" id="UP000594261"/>
    </source>
</evidence>
<dbReference type="GO" id="GO:0060320">
    <property type="term" value="P:rejection of self pollen"/>
    <property type="evidence" value="ECO:0007669"/>
    <property type="project" value="UniProtKB-KW"/>
</dbReference>
<evidence type="ECO:0008006" key="9">
    <source>
        <dbReference type="Google" id="ProtNLM"/>
    </source>
</evidence>
<dbReference type="GO" id="GO:0005576">
    <property type="term" value="C:extracellular region"/>
    <property type="evidence" value="ECO:0007669"/>
    <property type="project" value="UniProtKB-SubCell"/>
</dbReference>
<evidence type="ECO:0000256" key="6">
    <source>
        <dbReference type="SAM" id="SignalP"/>
    </source>
</evidence>
<dbReference type="Proteomes" id="UP000594261">
    <property type="component" value="Chromosome 3"/>
</dbReference>
<reference evidence="7" key="2">
    <citation type="submission" date="2021-01" db="UniProtKB">
        <authorList>
            <consortium name="EnsemblPlants"/>
        </authorList>
    </citation>
    <scope>IDENTIFICATION</scope>
</reference>
<dbReference type="AlphaFoldDB" id="A0A7N2LAR6"/>
<comment type="subcellular location">
    <subcellularLocation>
        <location evidence="1">Secreted</location>
    </subcellularLocation>
</comment>
<sequence length="139" mass="16220">MKNMRIAKLYCIALFLVLAFGLSSSTRVPHVRKHYLKFINNLSNKVLNVNCKNLNPYIDLNLHILLPGEVYEFNYDITRTMNFSCDLRHGFTSTVFSIGDKATKRACGGNHCIWKSQDDGVYLLNRRTKQYKFMYKWGQ</sequence>
<dbReference type="EnsemblPlants" id="QL03p057604:mrna">
    <property type="protein sequence ID" value="QL03p057604:mrna:CDS:1"/>
    <property type="gene ID" value="QL03p057604"/>
</dbReference>
<feature type="signal peptide" evidence="6">
    <location>
        <begin position="1"/>
        <end position="25"/>
    </location>
</feature>